<dbReference type="InterPro" id="IPR036663">
    <property type="entry name" value="Fumarylacetoacetase_C_sf"/>
</dbReference>
<protein>
    <submittedName>
        <fullName evidence="5">Fumarylacetoacetate hydrolase family protein</fullName>
    </submittedName>
</protein>
<dbReference type="SUPFAM" id="SSF56529">
    <property type="entry name" value="FAH"/>
    <property type="match status" value="1"/>
</dbReference>
<feature type="region of interest" description="Disordered" evidence="3">
    <location>
        <begin position="1"/>
        <end position="29"/>
    </location>
</feature>
<comment type="caution">
    <text evidence="5">The sequence shown here is derived from an EMBL/GenBank/DDBJ whole genome shotgun (WGS) entry which is preliminary data.</text>
</comment>
<evidence type="ECO:0000259" key="4">
    <source>
        <dbReference type="Pfam" id="PF01557"/>
    </source>
</evidence>
<keyword evidence="5" id="KW-0378">Hydrolase</keyword>
<keyword evidence="2" id="KW-0479">Metal-binding</keyword>
<dbReference type="GO" id="GO:0044281">
    <property type="term" value="P:small molecule metabolic process"/>
    <property type="evidence" value="ECO:0007669"/>
    <property type="project" value="UniProtKB-ARBA"/>
</dbReference>
<dbReference type="Pfam" id="PF01557">
    <property type="entry name" value="FAA_hydrolase"/>
    <property type="match status" value="1"/>
</dbReference>
<evidence type="ECO:0000313" key="6">
    <source>
        <dbReference type="Proteomes" id="UP000292935"/>
    </source>
</evidence>
<reference evidence="5 6" key="1">
    <citation type="submission" date="2019-01" db="EMBL/GenBank/DDBJ databases">
        <authorList>
            <person name="Li J."/>
        </authorList>
    </citation>
    <scope>NUCLEOTIDE SEQUENCE [LARGE SCALE GENOMIC DNA]</scope>
    <source>
        <strain evidence="5 6">CCUG 35506</strain>
    </source>
</reference>
<organism evidence="5 6">
    <name type="scientific">Agromyces fucosus</name>
    <dbReference type="NCBI Taxonomy" id="41985"/>
    <lineage>
        <taxon>Bacteria</taxon>
        <taxon>Bacillati</taxon>
        <taxon>Actinomycetota</taxon>
        <taxon>Actinomycetes</taxon>
        <taxon>Micrococcales</taxon>
        <taxon>Microbacteriaceae</taxon>
        <taxon>Agromyces</taxon>
    </lineage>
</organism>
<keyword evidence="6" id="KW-1185">Reference proteome</keyword>
<dbReference type="EMBL" id="SDPO01000001">
    <property type="protein sequence ID" value="RXZ50610.1"/>
    <property type="molecule type" value="Genomic_DNA"/>
</dbReference>
<dbReference type="GO" id="GO:0016787">
    <property type="term" value="F:hydrolase activity"/>
    <property type="evidence" value="ECO:0007669"/>
    <property type="project" value="UniProtKB-KW"/>
</dbReference>
<dbReference type="OrthoDB" id="9805307at2"/>
<accession>A0A4Q2JVY0</accession>
<feature type="domain" description="Fumarylacetoacetase-like C-terminal" evidence="4">
    <location>
        <begin position="141"/>
        <end position="345"/>
    </location>
</feature>
<dbReference type="Gene3D" id="3.90.850.10">
    <property type="entry name" value="Fumarylacetoacetase-like, C-terminal domain"/>
    <property type="match status" value="1"/>
</dbReference>
<dbReference type="Proteomes" id="UP000292935">
    <property type="component" value="Unassembled WGS sequence"/>
</dbReference>
<evidence type="ECO:0000313" key="5">
    <source>
        <dbReference type="EMBL" id="RXZ50610.1"/>
    </source>
</evidence>
<name>A0A4Q2JVY0_9MICO</name>
<evidence type="ECO:0000256" key="1">
    <source>
        <dbReference type="ARBA" id="ARBA00010211"/>
    </source>
</evidence>
<dbReference type="InterPro" id="IPR011234">
    <property type="entry name" value="Fumarylacetoacetase-like_C"/>
</dbReference>
<dbReference type="PANTHER" id="PTHR42796">
    <property type="entry name" value="FUMARYLACETOACETATE HYDROLASE DOMAIN-CONTAINING PROTEIN 2A-RELATED"/>
    <property type="match status" value="1"/>
</dbReference>
<comment type="similarity">
    <text evidence="1">Belongs to the FAH family.</text>
</comment>
<dbReference type="PANTHER" id="PTHR42796:SF4">
    <property type="entry name" value="FUMARYLACETOACETATE HYDROLASE DOMAIN-CONTAINING PROTEIN 2A"/>
    <property type="match status" value="1"/>
</dbReference>
<sequence>MRTDALGSSTPDAPKHPANGDPHVTTSSGPTVPFALARFASDAGPVPGLVVGDRIRPLSAAELGADTLNEFLAEGESGWDRLEPLAAESADDADPSAAVWLPLASVTLLAPVEPRQVLQTGANYRTHVIDLVVAGRAKQDPRPVEELREWAAELMDRRAREGIPYFFIGLPACVVGTEEILELPAYSDQHDWELELAVVIGAPAFRVSREDALAHVAGYTIVNDVTTRDLVFRQDMKEIGTDWYRAKNAPGFLPTGPFLVPARHIADAGDLRLTLSVNGETMQDATTDDLLFDIPALIAAASETMPLLPGDLLLTGSPAGNGVVHGRMLRDGDVMVGTIEGLGSQVVHAAAARVPA</sequence>
<proteinExistence type="inferred from homology"/>
<dbReference type="InterPro" id="IPR051121">
    <property type="entry name" value="FAH"/>
</dbReference>
<gene>
    <name evidence="5" type="ORF">ESP57_02020</name>
</gene>
<dbReference type="GO" id="GO:0046872">
    <property type="term" value="F:metal ion binding"/>
    <property type="evidence" value="ECO:0007669"/>
    <property type="project" value="UniProtKB-KW"/>
</dbReference>
<evidence type="ECO:0000256" key="3">
    <source>
        <dbReference type="SAM" id="MobiDB-lite"/>
    </source>
</evidence>
<feature type="compositionally biased region" description="Polar residues" evidence="3">
    <location>
        <begin position="1"/>
        <end position="11"/>
    </location>
</feature>
<dbReference type="AlphaFoldDB" id="A0A4Q2JVY0"/>
<evidence type="ECO:0000256" key="2">
    <source>
        <dbReference type="ARBA" id="ARBA00022723"/>
    </source>
</evidence>